<evidence type="ECO:0000313" key="1">
    <source>
        <dbReference type="EMBL" id="ADY54802.1"/>
    </source>
</evidence>
<evidence type="ECO:0008006" key="3">
    <source>
        <dbReference type="Google" id="ProtNLM"/>
    </source>
</evidence>
<name>F0SY52_SYNGF</name>
<dbReference type="Proteomes" id="UP000007488">
    <property type="component" value="Chromosome"/>
</dbReference>
<keyword evidence="2" id="KW-1185">Reference proteome</keyword>
<dbReference type="EMBL" id="CP002547">
    <property type="protein sequence ID" value="ADY54802.1"/>
    <property type="molecule type" value="Genomic_DNA"/>
</dbReference>
<accession>F0SY52</accession>
<evidence type="ECO:0000313" key="2">
    <source>
        <dbReference type="Proteomes" id="UP000007488"/>
    </source>
</evidence>
<dbReference type="OrthoDB" id="573854at2"/>
<dbReference type="InterPro" id="IPR035069">
    <property type="entry name" value="TTHA1013/TTHA0281-like"/>
</dbReference>
<dbReference type="Gene3D" id="3.30.160.250">
    <property type="match status" value="1"/>
</dbReference>
<dbReference type="STRING" id="645991.Sgly_0436"/>
<sequence length="68" mass="7681">MEIKVNVLISKFDGHYVAYCEDYDLTAKAVTVEEALAELQKQVSEYLEAEQPSLRASVVFITAIRFPV</sequence>
<dbReference type="AlphaFoldDB" id="F0SY52"/>
<proteinExistence type="predicted"/>
<gene>
    <name evidence="1" type="ordered locus">Sgly_0436</name>
</gene>
<dbReference type="HOGENOM" id="CLU_2792549_0_0_9"/>
<dbReference type="RefSeq" id="WP_013623673.1">
    <property type="nucleotide sequence ID" value="NC_015172.1"/>
</dbReference>
<dbReference type="SUPFAM" id="SSF143100">
    <property type="entry name" value="TTHA1013/TTHA0281-like"/>
    <property type="match status" value="1"/>
</dbReference>
<reference evidence="1 2" key="1">
    <citation type="journal article" date="2011" name="Stand. Genomic Sci.">
        <title>Complete genome sequence of Syntrophobotulus glycolicus type strain (FlGlyR).</title>
        <authorList>
            <person name="Han C."/>
            <person name="Mwirichia R."/>
            <person name="Chertkov O."/>
            <person name="Held B."/>
            <person name="Lapidus A."/>
            <person name="Nolan M."/>
            <person name="Lucas S."/>
            <person name="Hammon N."/>
            <person name="Deshpande S."/>
            <person name="Cheng J.F."/>
            <person name="Tapia R."/>
            <person name="Goodwin L."/>
            <person name="Pitluck S."/>
            <person name="Huntemann M."/>
            <person name="Liolios K."/>
            <person name="Ivanova N."/>
            <person name="Pagani I."/>
            <person name="Mavromatis K."/>
            <person name="Ovchinikova G."/>
            <person name="Pati A."/>
            <person name="Chen A."/>
            <person name="Palaniappan K."/>
            <person name="Land M."/>
            <person name="Hauser L."/>
            <person name="Brambilla E.M."/>
            <person name="Rohde M."/>
            <person name="Spring S."/>
            <person name="Sikorski J."/>
            <person name="Goker M."/>
            <person name="Woyke T."/>
            <person name="Bristow J."/>
            <person name="Eisen J.A."/>
            <person name="Markowitz V."/>
            <person name="Hugenholtz P."/>
            <person name="Kyrpides N.C."/>
            <person name="Klenk H.P."/>
            <person name="Detter J.C."/>
        </authorList>
    </citation>
    <scope>NUCLEOTIDE SEQUENCE [LARGE SCALE GENOMIC DNA]</scope>
    <source>
        <strain evidence="2">DSM 8271 / FlGlyR</strain>
    </source>
</reference>
<organism evidence="1 2">
    <name type="scientific">Syntrophobotulus glycolicus (strain DSM 8271 / FlGlyR)</name>
    <dbReference type="NCBI Taxonomy" id="645991"/>
    <lineage>
        <taxon>Bacteria</taxon>
        <taxon>Bacillati</taxon>
        <taxon>Bacillota</taxon>
        <taxon>Clostridia</taxon>
        <taxon>Eubacteriales</taxon>
        <taxon>Desulfitobacteriaceae</taxon>
        <taxon>Syntrophobotulus</taxon>
    </lineage>
</organism>
<reference evidence="2" key="2">
    <citation type="submission" date="2011-02" db="EMBL/GenBank/DDBJ databases">
        <title>The complete genome of Syntrophobotulus glycolicus DSM 8271.</title>
        <authorList>
            <person name="Lucas S."/>
            <person name="Copeland A."/>
            <person name="Lapidus A."/>
            <person name="Bruce D."/>
            <person name="Goodwin L."/>
            <person name="Pitluck S."/>
            <person name="Kyrpides N."/>
            <person name="Mavromatis K."/>
            <person name="Pagani I."/>
            <person name="Ivanova N."/>
            <person name="Mikhailova N."/>
            <person name="Chertkov O."/>
            <person name="Held B."/>
            <person name="Detter J.C."/>
            <person name="Tapia R."/>
            <person name="Han C."/>
            <person name="Land M."/>
            <person name="Hauser L."/>
            <person name="Markowitz V."/>
            <person name="Cheng J.-F."/>
            <person name="Hugenholtz P."/>
            <person name="Woyke T."/>
            <person name="Wu D."/>
            <person name="Spring S."/>
            <person name="Schroeder M."/>
            <person name="Brambilla E."/>
            <person name="Klenk H.-P."/>
            <person name="Eisen J.A."/>
        </authorList>
    </citation>
    <scope>NUCLEOTIDE SEQUENCE [LARGE SCALE GENOMIC DNA]</scope>
    <source>
        <strain evidence="2">DSM 8271 / FlGlyR</strain>
    </source>
</reference>
<protein>
    <recommendedName>
        <fullName evidence="3">Type II toxin-antitoxin system HicB family antitoxin</fullName>
    </recommendedName>
</protein>
<dbReference type="KEGG" id="sgy:Sgly_0436"/>
<dbReference type="eggNOG" id="COG1598">
    <property type="taxonomic scope" value="Bacteria"/>
</dbReference>